<feature type="transmembrane region" description="Helical" evidence="19">
    <location>
        <begin position="594"/>
        <end position="615"/>
    </location>
</feature>
<sequence length="917" mass="100031">MQWLEMTMKSTDPSPNVSSPGSSEPGASQASQFGQTQRPSLPPPDLLSLGQHHLARILGICTSINASETLSGAGVRRRCHPCTHRGLVTMVTIIHCQQSLSPLPLCSAPISRQQQLRGVLLPSCFAGGTRKKPGAVREQQSGRRYRGKQTDGGGRGTSQGGMAHAASCLHSSCSFSLGAQLTTLSTSPRSSSHLPLLFLPKTMEEATKVTDTVPALPPLLERRVRQRQPTVSVLKSKLKQSATCSVPRVRSTLTGFFPVVRWLPKYKLREYIWGDLMSGVIVGIILVPQAIAYCLLAGVEPIYGLYTSFYANIIYFLMGTSRHVSVGIFSLMSLMVGQVVDKELYLAGFDLNEDSKASVPDVFNATLGTNLTIGKPHSVELMGLQCEKECYAISIATALTFLAGIYQLLMAVFRLGFVSVYLSSPMLDGFATGASFTILTVQAKYLLGLKIPRHQGYGTVAITWINIFANIHKTNLCDLITSAICISILVAGKEIQERYKDRLKIPLPTELVVVAGATLASHFGELNSRYSSSVSGHIPTGFIPPQVPSFGLMQRVALDAIPLAVISFAFTVSLSEMFAKKNGYTVRPNQEMLAISLCNIIPSFFHCFTTSAALAKTMVKDSTGCQTQVSSLISALVVLLVLLFFAPFFYDLQKCVLACIIIVSLRGALRKFKDVPAKWRASKNDAIVWLVAMSATALISVELGLLFGVVFSMTCIIFKTQNPKVSLLGRATDTDIYEDMDEYKDLTPPPRVQVFRFQAPLYYANKDSFLKSLYKAVGVEPFLEMTKRSKAEKKAKDMSSKQTKANGDKNNGEVIIALVQRELDFHTIVLDCSAMPFIDSTGMATFKGLVKEYNEINVSVLLANCNTSVIDTLQKGQFFGKNDQEISSMLFHTVHAAVLHANSTFAAAESRSEDSVV</sequence>
<dbReference type="InterPro" id="IPR001902">
    <property type="entry name" value="SLC26A/SulP_fam"/>
</dbReference>
<dbReference type="GO" id="GO:0008271">
    <property type="term" value="F:secondary active sulfate transmembrane transporter activity"/>
    <property type="evidence" value="ECO:0007669"/>
    <property type="project" value="InterPro"/>
</dbReference>
<evidence type="ECO:0000256" key="11">
    <source>
        <dbReference type="ARBA" id="ARBA00030135"/>
    </source>
</evidence>
<dbReference type="InterPro" id="IPR018045">
    <property type="entry name" value="S04_transporter_CS"/>
</dbReference>
<comment type="catalytic activity">
    <reaction evidence="13">
        <text>oxalate(in) + sulfate(out) = oxalate(out) + sulfate(in)</text>
        <dbReference type="Rhea" id="RHEA:72275"/>
        <dbReference type="ChEBI" id="CHEBI:16189"/>
        <dbReference type="ChEBI" id="CHEBI:30623"/>
    </reaction>
</comment>
<gene>
    <name evidence="21" type="primary">SLC26A1</name>
    <name evidence="21" type="synonym">slc26a1</name>
</gene>
<evidence type="ECO:0000256" key="8">
    <source>
        <dbReference type="ARBA" id="ARBA00022989"/>
    </source>
</evidence>
<evidence type="ECO:0000256" key="2">
    <source>
        <dbReference type="ARBA" id="ARBA00008692"/>
    </source>
</evidence>
<feature type="transmembrane region" description="Helical" evidence="19">
    <location>
        <begin position="271"/>
        <end position="293"/>
    </location>
</feature>
<comment type="catalytic activity">
    <reaction evidence="15">
        <text>iodide(in) + chloride(out) = iodide(out) + chloride(in)</text>
        <dbReference type="Rhea" id="RHEA:72379"/>
        <dbReference type="ChEBI" id="CHEBI:16382"/>
        <dbReference type="ChEBI" id="CHEBI:17996"/>
    </reaction>
</comment>
<organism evidence="21 22">
    <name type="scientific">Sparus aurata</name>
    <name type="common">Gilthead sea bream</name>
    <dbReference type="NCBI Taxonomy" id="8175"/>
    <lineage>
        <taxon>Eukaryota</taxon>
        <taxon>Metazoa</taxon>
        <taxon>Chordata</taxon>
        <taxon>Craniata</taxon>
        <taxon>Vertebrata</taxon>
        <taxon>Euteleostomi</taxon>
        <taxon>Actinopterygii</taxon>
        <taxon>Neopterygii</taxon>
        <taxon>Teleostei</taxon>
        <taxon>Neoteleostei</taxon>
        <taxon>Acanthomorphata</taxon>
        <taxon>Eupercaria</taxon>
        <taxon>Spariformes</taxon>
        <taxon>Sparidae</taxon>
        <taxon>Sparus</taxon>
    </lineage>
</organism>
<reference evidence="21" key="2">
    <citation type="submission" date="2025-08" db="UniProtKB">
        <authorList>
            <consortium name="Ensembl"/>
        </authorList>
    </citation>
    <scope>IDENTIFICATION</scope>
</reference>
<evidence type="ECO:0000256" key="10">
    <source>
        <dbReference type="ARBA" id="ARBA00023180"/>
    </source>
</evidence>
<dbReference type="InParanoid" id="A0A671WIT9"/>
<evidence type="ECO:0000256" key="14">
    <source>
        <dbReference type="ARBA" id="ARBA00050413"/>
    </source>
</evidence>
<comment type="catalytic activity">
    <reaction evidence="17">
        <text>oxalate(out) + 2 chloride(in) = oxalate(in) + 2 chloride(out)</text>
        <dbReference type="Rhea" id="RHEA:75095"/>
        <dbReference type="ChEBI" id="CHEBI:17996"/>
        <dbReference type="ChEBI" id="CHEBI:30623"/>
    </reaction>
</comment>
<evidence type="ECO:0000256" key="15">
    <source>
        <dbReference type="ARBA" id="ARBA00051018"/>
    </source>
</evidence>
<protein>
    <recommendedName>
        <fullName evidence="3">Sulfate transporter</fullName>
    </recommendedName>
    <alternativeName>
        <fullName evidence="11">Solute carrier family 26 member 2</fullName>
    </alternativeName>
</protein>
<keyword evidence="5" id="KW-1003">Cell membrane</keyword>
<dbReference type="SUPFAM" id="SSF52091">
    <property type="entry name" value="SpoIIaa-like"/>
    <property type="match status" value="1"/>
</dbReference>
<evidence type="ECO:0000256" key="13">
    <source>
        <dbReference type="ARBA" id="ARBA00036514"/>
    </source>
</evidence>
<comment type="catalytic activity">
    <reaction evidence="14">
        <text>sulfate(out) + 2 chloride(in) = sulfate(in) + 2 chloride(out)</text>
        <dbReference type="Rhea" id="RHEA:75091"/>
        <dbReference type="ChEBI" id="CHEBI:16189"/>
        <dbReference type="ChEBI" id="CHEBI:17996"/>
    </reaction>
</comment>
<evidence type="ECO:0000256" key="16">
    <source>
        <dbReference type="ARBA" id="ARBA00051523"/>
    </source>
</evidence>
<dbReference type="Gene3D" id="3.30.750.24">
    <property type="entry name" value="STAS domain"/>
    <property type="match status" value="1"/>
</dbReference>
<feature type="transmembrane region" description="Helical" evidence="19">
    <location>
        <begin position="627"/>
        <end position="646"/>
    </location>
</feature>
<feature type="region of interest" description="Disordered" evidence="18">
    <location>
        <begin position="129"/>
        <end position="161"/>
    </location>
</feature>
<keyword evidence="22" id="KW-1185">Reference proteome</keyword>
<feature type="domain" description="STAS" evidence="20">
    <location>
        <begin position="742"/>
        <end position="901"/>
    </location>
</feature>
<feature type="region of interest" description="Disordered" evidence="18">
    <location>
        <begin position="1"/>
        <end position="47"/>
    </location>
</feature>
<reference evidence="21" key="3">
    <citation type="submission" date="2025-09" db="UniProtKB">
        <authorList>
            <consortium name="Ensembl"/>
        </authorList>
    </citation>
    <scope>IDENTIFICATION</scope>
</reference>
<keyword evidence="4" id="KW-0813">Transport</keyword>
<evidence type="ECO:0000256" key="6">
    <source>
        <dbReference type="ARBA" id="ARBA00022553"/>
    </source>
</evidence>
<dbReference type="Pfam" id="PF01740">
    <property type="entry name" value="STAS"/>
    <property type="match status" value="1"/>
</dbReference>
<evidence type="ECO:0000256" key="9">
    <source>
        <dbReference type="ARBA" id="ARBA00023136"/>
    </source>
</evidence>
<dbReference type="GO" id="GO:0016324">
    <property type="term" value="C:apical plasma membrane"/>
    <property type="evidence" value="ECO:0007669"/>
    <property type="project" value="UniProtKB-SubCell"/>
</dbReference>
<evidence type="ECO:0000256" key="1">
    <source>
        <dbReference type="ARBA" id="ARBA00004424"/>
    </source>
</evidence>
<dbReference type="Ensembl" id="ENSSAUT00010040896.1">
    <property type="protein sequence ID" value="ENSSAUP00010038796.1"/>
    <property type="gene ID" value="ENSSAUG00010016365.1"/>
</dbReference>
<keyword evidence="7 19" id="KW-0812">Transmembrane</keyword>
<dbReference type="PROSITE" id="PS01130">
    <property type="entry name" value="SLC26A"/>
    <property type="match status" value="1"/>
</dbReference>
<dbReference type="NCBIfam" id="TIGR00815">
    <property type="entry name" value="sulP"/>
    <property type="match status" value="1"/>
</dbReference>
<keyword evidence="6" id="KW-0597">Phosphoprotein</keyword>
<evidence type="ECO:0000259" key="20">
    <source>
        <dbReference type="PROSITE" id="PS50801"/>
    </source>
</evidence>
<evidence type="ECO:0000256" key="3">
    <source>
        <dbReference type="ARBA" id="ARBA00017873"/>
    </source>
</evidence>
<dbReference type="GeneTree" id="ENSGT01150000286920"/>
<feature type="transmembrane region" description="Helical" evidence="19">
    <location>
        <begin position="390"/>
        <end position="409"/>
    </location>
</feature>
<dbReference type="Pfam" id="PF00916">
    <property type="entry name" value="Sulfate_transp"/>
    <property type="match status" value="1"/>
</dbReference>
<dbReference type="PANTHER" id="PTHR11814">
    <property type="entry name" value="SULFATE TRANSPORTER"/>
    <property type="match status" value="1"/>
</dbReference>
<evidence type="ECO:0000256" key="7">
    <source>
        <dbReference type="ARBA" id="ARBA00022692"/>
    </source>
</evidence>
<comment type="catalytic activity">
    <reaction evidence="12">
        <text>bromide(in) + chloride(out) = bromide(out) + chloride(in)</text>
        <dbReference type="Rhea" id="RHEA:75335"/>
        <dbReference type="ChEBI" id="CHEBI:15858"/>
        <dbReference type="ChEBI" id="CHEBI:17996"/>
    </reaction>
</comment>
<feature type="transmembrane region" description="Helical" evidence="19">
    <location>
        <begin position="429"/>
        <end position="447"/>
    </location>
</feature>
<dbReference type="CDD" id="cd07042">
    <property type="entry name" value="STAS_SulP_like_sulfate_transporter"/>
    <property type="match status" value="1"/>
</dbReference>
<keyword evidence="8 19" id="KW-1133">Transmembrane helix</keyword>
<evidence type="ECO:0000313" key="21">
    <source>
        <dbReference type="Ensembl" id="ENSSAUP00010038796.1"/>
    </source>
</evidence>
<evidence type="ECO:0000256" key="12">
    <source>
        <dbReference type="ARBA" id="ARBA00036469"/>
    </source>
</evidence>
<feature type="transmembrane region" description="Helical" evidence="19">
    <location>
        <begin position="689"/>
        <end position="713"/>
    </location>
</feature>
<keyword evidence="9 19" id="KW-0472">Membrane</keyword>
<reference evidence="21" key="1">
    <citation type="submission" date="2021-04" db="EMBL/GenBank/DDBJ databases">
        <authorList>
            <consortium name="Wellcome Sanger Institute Data Sharing"/>
        </authorList>
    </citation>
    <scope>NUCLEOTIDE SEQUENCE [LARGE SCALE GENOMIC DNA]</scope>
</reference>
<comment type="subcellular location">
    <subcellularLocation>
        <location evidence="1">Apical cell membrane</location>
        <topology evidence="1">Multi-pass membrane protein</topology>
    </subcellularLocation>
</comment>
<evidence type="ECO:0000256" key="4">
    <source>
        <dbReference type="ARBA" id="ARBA00022448"/>
    </source>
</evidence>
<evidence type="ECO:0000256" key="17">
    <source>
        <dbReference type="ARBA" id="ARBA00051868"/>
    </source>
</evidence>
<dbReference type="Proteomes" id="UP000472265">
    <property type="component" value="Chromosome 12"/>
</dbReference>
<dbReference type="InterPro" id="IPR036513">
    <property type="entry name" value="STAS_dom_sf"/>
</dbReference>
<evidence type="ECO:0000256" key="19">
    <source>
        <dbReference type="SAM" id="Phobius"/>
    </source>
</evidence>
<accession>A0A671WIT9</accession>
<dbReference type="FunFam" id="3.30.750.24:FF:000015">
    <property type="entry name" value="Sulfate transporter"/>
    <property type="match status" value="1"/>
</dbReference>
<feature type="transmembrane region" description="Helical" evidence="19">
    <location>
        <begin position="556"/>
        <end position="574"/>
    </location>
</feature>
<evidence type="ECO:0000256" key="5">
    <source>
        <dbReference type="ARBA" id="ARBA00022475"/>
    </source>
</evidence>
<evidence type="ECO:0000313" key="22">
    <source>
        <dbReference type="Proteomes" id="UP000472265"/>
    </source>
</evidence>
<dbReference type="OMA" id="WNENQDL"/>
<comment type="catalytic activity">
    <reaction evidence="16">
        <text>nitrate(in) + chloride(out) = nitrate(out) + chloride(in)</text>
        <dbReference type="Rhea" id="RHEA:75339"/>
        <dbReference type="ChEBI" id="CHEBI:17632"/>
        <dbReference type="ChEBI" id="CHEBI:17996"/>
    </reaction>
</comment>
<feature type="compositionally biased region" description="Polar residues" evidence="18">
    <location>
        <begin position="8"/>
        <end position="38"/>
    </location>
</feature>
<dbReference type="AlphaFoldDB" id="A0A671WIT9"/>
<feature type="compositionally biased region" description="Gly residues" evidence="18">
    <location>
        <begin position="150"/>
        <end position="159"/>
    </location>
</feature>
<dbReference type="InterPro" id="IPR011547">
    <property type="entry name" value="SLC26A/SulP_dom"/>
</dbReference>
<dbReference type="InterPro" id="IPR002645">
    <property type="entry name" value="STAS_dom"/>
</dbReference>
<proteinExistence type="inferred from homology"/>
<name>A0A671WIT9_SPAAU</name>
<comment type="similarity">
    <text evidence="2">Belongs to the SLC26A/SulP transporter (TC 2.A.53) family.</text>
</comment>
<keyword evidence="10" id="KW-0325">Glycoprotein</keyword>
<evidence type="ECO:0000256" key="18">
    <source>
        <dbReference type="SAM" id="MobiDB-lite"/>
    </source>
</evidence>
<dbReference type="PROSITE" id="PS50801">
    <property type="entry name" value="STAS"/>
    <property type="match status" value="1"/>
</dbReference>